<evidence type="ECO:0000259" key="2">
    <source>
        <dbReference type="PROSITE" id="PS50943"/>
    </source>
</evidence>
<dbReference type="SMART" id="SM00530">
    <property type="entry name" value="HTH_XRE"/>
    <property type="match status" value="1"/>
</dbReference>
<reference evidence="4" key="1">
    <citation type="submission" date="2016-10" db="EMBL/GenBank/DDBJ databases">
        <authorList>
            <person name="Varghese N."/>
            <person name="Submissions S."/>
        </authorList>
    </citation>
    <scope>NUCLEOTIDE SEQUENCE [LARGE SCALE GENOMIC DNA]</scope>
    <source>
        <strain evidence="4">N6PO6</strain>
    </source>
</reference>
<dbReference type="PANTHER" id="PTHR46558:SF11">
    <property type="entry name" value="HTH-TYPE TRANSCRIPTIONAL REGULATOR XRE"/>
    <property type="match status" value="1"/>
</dbReference>
<dbReference type="PANTHER" id="PTHR46558">
    <property type="entry name" value="TRACRIPTIONAL REGULATORY PROTEIN-RELATED-RELATED"/>
    <property type="match status" value="1"/>
</dbReference>
<dbReference type="Pfam" id="PF01381">
    <property type="entry name" value="HTH_3"/>
    <property type="match status" value="1"/>
</dbReference>
<dbReference type="Gene3D" id="1.10.260.40">
    <property type="entry name" value="lambda repressor-like DNA-binding domains"/>
    <property type="match status" value="1"/>
</dbReference>
<keyword evidence="1" id="KW-0238">DNA-binding</keyword>
<keyword evidence="4" id="KW-1185">Reference proteome</keyword>
<dbReference type="InterPro" id="IPR001387">
    <property type="entry name" value="Cro/C1-type_HTH"/>
</dbReference>
<dbReference type="InterPro" id="IPR010982">
    <property type="entry name" value="Lambda_DNA-bd_dom_sf"/>
</dbReference>
<name>A0A1I4VZA2_9GAMM</name>
<dbReference type="PROSITE" id="PS50943">
    <property type="entry name" value="HTH_CROC1"/>
    <property type="match status" value="1"/>
</dbReference>
<dbReference type="GO" id="GO:0003677">
    <property type="term" value="F:DNA binding"/>
    <property type="evidence" value="ECO:0007669"/>
    <property type="project" value="UniProtKB-KW"/>
</dbReference>
<accession>A0A1I4VZA2</accession>
<dbReference type="SUPFAM" id="SSF47413">
    <property type="entry name" value="lambda repressor-like DNA-binding domains"/>
    <property type="match status" value="1"/>
</dbReference>
<evidence type="ECO:0000256" key="1">
    <source>
        <dbReference type="ARBA" id="ARBA00023125"/>
    </source>
</evidence>
<organism evidence="3 4">
    <name type="scientific">Izhakiella capsodis</name>
    <dbReference type="NCBI Taxonomy" id="1367852"/>
    <lineage>
        <taxon>Bacteria</taxon>
        <taxon>Pseudomonadati</taxon>
        <taxon>Pseudomonadota</taxon>
        <taxon>Gammaproteobacteria</taxon>
        <taxon>Enterobacterales</taxon>
        <taxon>Erwiniaceae</taxon>
        <taxon>Izhakiella</taxon>
    </lineage>
</organism>
<gene>
    <name evidence="3" type="ORF">SAMN05216516_102181</name>
</gene>
<dbReference type="InterPro" id="IPR049639">
    <property type="entry name" value="RstR"/>
</dbReference>
<evidence type="ECO:0000313" key="3">
    <source>
        <dbReference type="EMBL" id="SFN06648.1"/>
    </source>
</evidence>
<feature type="domain" description="HTH cro/C1-type" evidence="2">
    <location>
        <begin position="7"/>
        <end position="61"/>
    </location>
</feature>
<sequence>MKFSTRLTQLRRSAGLTQQGLADSVAIHVNQLRRYEAGIAKPTLSPLIKLARRLNVSLDDLVFANAEYDPPEELIKQFLAVKLLPIEERRLVIALIDTIITHAKAHTAKNKAGPSPDAHHD</sequence>
<dbReference type="RefSeq" id="WP_092875524.1">
    <property type="nucleotide sequence ID" value="NZ_FOVC01000002.1"/>
</dbReference>
<dbReference type="Proteomes" id="UP000242222">
    <property type="component" value="Unassembled WGS sequence"/>
</dbReference>
<evidence type="ECO:0000313" key="4">
    <source>
        <dbReference type="Proteomes" id="UP000242222"/>
    </source>
</evidence>
<proteinExistence type="predicted"/>
<protein>
    <submittedName>
        <fullName evidence="3">Helix-turn-helix</fullName>
    </submittedName>
</protein>
<dbReference type="AlphaFoldDB" id="A0A1I4VZA2"/>
<dbReference type="EMBL" id="FOVC01000002">
    <property type="protein sequence ID" value="SFN06648.1"/>
    <property type="molecule type" value="Genomic_DNA"/>
</dbReference>
<dbReference type="STRING" id="1367852.SAMN05216516_102181"/>
<dbReference type="NCBIfam" id="NF041951">
    <property type="entry name" value="phage_RstR"/>
    <property type="match status" value="1"/>
</dbReference>
<dbReference type="OrthoDB" id="6307340at2"/>
<dbReference type="CDD" id="cd00093">
    <property type="entry name" value="HTH_XRE"/>
    <property type="match status" value="1"/>
</dbReference>